<feature type="domain" description="F-box" evidence="1">
    <location>
        <begin position="12"/>
        <end position="57"/>
    </location>
</feature>
<reference evidence="2 3" key="1">
    <citation type="submission" date="2019-06" db="EMBL/GenBank/DDBJ databases">
        <authorList>
            <person name="Palmer J.M."/>
        </authorList>
    </citation>
    <scope>NUCLEOTIDE SEQUENCE [LARGE SCALE GENOMIC DNA]</scope>
    <source>
        <strain evidence="2 3">TWF788</strain>
    </source>
</reference>
<evidence type="ECO:0000313" key="3">
    <source>
        <dbReference type="Proteomes" id="UP000479691"/>
    </source>
</evidence>
<name>A0A7C8KBK5_ORBOL</name>
<proteinExistence type="predicted"/>
<dbReference type="AlphaFoldDB" id="A0A7C8KBK5"/>
<dbReference type="SUPFAM" id="SSF81383">
    <property type="entry name" value="F-box domain"/>
    <property type="match status" value="1"/>
</dbReference>
<dbReference type="PROSITE" id="PS50181">
    <property type="entry name" value="FBOX"/>
    <property type="match status" value="1"/>
</dbReference>
<dbReference type="Proteomes" id="UP000479691">
    <property type="component" value="Unassembled WGS sequence"/>
</dbReference>
<comment type="caution">
    <text evidence="2">The sequence shown here is derived from an EMBL/GenBank/DDBJ whole genome shotgun (WGS) entry which is preliminary data.</text>
</comment>
<organism evidence="2 3">
    <name type="scientific">Orbilia oligospora</name>
    <name type="common">Nematode-trapping fungus</name>
    <name type="synonym">Arthrobotrys oligospora</name>
    <dbReference type="NCBI Taxonomy" id="2813651"/>
    <lineage>
        <taxon>Eukaryota</taxon>
        <taxon>Fungi</taxon>
        <taxon>Dikarya</taxon>
        <taxon>Ascomycota</taxon>
        <taxon>Pezizomycotina</taxon>
        <taxon>Orbiliomycetes</taxon>
        <taxon>Orbiliales</taxon>
        <taxon>Orbiliaceae</taxon>
        <taxon>Orbilia</taxon>
    </lineage>
</organism>
<dbReference type="InterPro" id="IPR001810">
    <property type="entry name" value="F-box_dom"/>
</dbReference>
<gene>
    <name evidence="2" type="ORF">TWF788_003780</name>
</gene>
<accession>A0A7C8KBK5</accession>
<evidence type="ECO:0000313" key="2">
    <source>
        <dbReference type="EMBL" id="KAF3159371.1"/>
    </source>
</evidence>
<dbReference type="Pfam" id="PF00646">
    <property type="entry name" value="F-box"/>
    <property type="match status" value="1"/>
</dbReference>
<evidence type="ECO:0000259" key="1">
    <source>
        <dbReference type="PROSITE" id="PS50181"/>
    </source>
</evidence>
<dbReference type="InterPro" id="IPR036047">
    <property type="entry name" value="F-box-like_dom_sf"/>
</dbReference>
<sequence length="509" mass="57822">MADSSSNQGYPNSRLSTLPPEVLLLVLKQMDSQTLSRLCITSQELRSYCQPLLYETVRILLSSNLGLDPVQTQALQHQNHTGLKYVKHFVVKGGVTSAPVPLVYKPEDVNSNTRATIQRPAYRLEGVWSPSKGGGTIGAYQLDLEGIPLRPKLKHIHAVDVDRMPWIEFIFRMIQVSAATLETLSLGPSQGLYYILERYCFPPVSGSEVLPEYDEDTWGALIHAHLRLGFSQTELKPTSNSGYLLPSLWYLSLQEFDESFFTKSPWLTRAVDCTKLDVLKLRCSYGPPSLSRCFKHQRISLRVLHLIESGDEVQIKKILISFKGLEELILEDDCEDVDSMALAIIHHRDSLKRLYWHPVHPDGSDVDLAPNIKPSWIPGFKHLTELAIPDSFLVTHRKEVQLCLVPRPGRDQLKLLWLLTILDEDLVEVQREKAILIAVKLFTNYPSLLCLLCLLAGSNLNNPKVMLYRFQREDQAVFYSKMSLDEARTKDDNFKILRSDITWTPSDDA</sequence>
<protein>
    <recommendedName>
        <fullName evidence="1">F-box domain-containing protein</fullName>
    </recommendedName>
</protein>
<dbReference type="EMBL" id="JAABOE010000187">
    <property type="protein sequence ID" value="KAF3159371.1"/>
    <property type="molecule type" value="Genomic_DNA"/>
</dbReference>